<dbReference type="STRING" id="46177.SAMN05660976_04827"/>
<dbReference type="InterPro" id="IPR058852">
    <property type="entry name" value="HTH_77"/>
</dbReference>
<evidence type="ECO:0000259" key="1">
    <source>
        <dbReference type="Pfam" id="PF25872"/>
    </source>
</evidence>
<dbReference type="Gene3D" id="1.25.40.10">
    <property type="entry name" value="Tetratricopeptide repeat domain"/>
    <property type="match status" value="1"/>
</dbReference>
<evidence type="ECO:0000313" key="3">
    <source>
        <dbReference type="Proteomes" id="UP000198953"/>
    </source>
</evidence>
<evidence type="ECO:0000313" key="2">
    <source>
        <dbReference type="EMBL" id="SEM33445.1"/>
    </source>
</evidence>
<organism evidence="2 3">
    <name type="scientific">Nonomuraea pusilla</name>
    <dbReference type="NCBI Taxonomy" id="46177"/>
    <lineage>
        <taxon>Bacteria</taxon>
        <taxon>Bacillati</taxon>
        <taxon>Actinomycetota</taxon>
        <taxon>Actinomycetes</taxon>
        <taxon>Streptosporangiales</taxon>
        <taxon>Streptosporangiaceae</taxon>
        <taxon>Nonomuraea</taxon>
    </lineage>
</organism>
<dbReference type="InterPro" id="IPR027417">
    <property type="entry name" value="P-loop_NTPase"/>
</dbReference>
<dbReference type="PANTHER" id="PTHR47691">
    <property type="entry name" value="REGULATOR-RELATED"/>
    <property type="match status" value="1"/>
</dbReference>
<name>A0A1H7XIF1_9ACTN</name>
<reference evidence="2 3" key="1">
    <citation type="submission" date="2016-10" db="EMBL/GenBank/DDBJ databases">
        <authorList>
            <person name="de Groot N.N."/>
        </authorList>
    </citation>
    <scope>NUCLEOTIDE SEQUENCE [LARGE SCALE GENOMIC DNA]</scope>
    <source>
        <strain evidence="2 3">DSM 43357</strain>
    </source>
</reference>
<dbReference type="PRINTS" id="PR00364">
    <property type="entry name" value="DISEASERSIST"/>
</dbReference>
<keyword evidence="3" id="KW-1185">Reference proteome</keyword>
<sequence length="692" mass="74438">MSRPRPGGPSTLEAPAIVGRRHEMAAIRRALSSTRLLTLTGTGGVGKSRLARWAAEALRGTFPDGVETVDLGCLEDGGLLESAVAAALGLREAGPSTLDTLADYLAGHRTLLVLDNCEHLLDPCARLVHGLLRGAPRLRILVTSRQALTVTGERVLWVPPLPVPPREGPARDVARHDAVRLFEQRAARARPGFAVDAANAPAVARLSRRLEGIPLAIELAAARLRTVPLDQLVSELDRHVEVLEESTLPGPPRRRSLRGTLDWSYELCSPAEQRLWSRLSMFAGGAELEAVEAVCGGGEIGREDVVDLLAGLVDKSVLVPETREAVPRYGMMESVRAYGLERLTRDDAEALRPRYLDHHRRLVEANRLDRLAPDQRERYRRLQADLANVRVAIELSLGLLGQPRAGLEMAARLWGYWLLAGSLTEGRHWLGRALSLSPEPSLSRVEGLWVSALLALHQGDLAAAEPPLGECASLARRLGDDAGLACAVQTAGLAAFAAGDAARGLALLEEAHARHETCGERDALALNLFYTAAYGAAAHPERVAEQGERFLALAEAHHAEVSRAYALFAVGLAAWNRGDWRRAEALMRESAAFRGAIGDRWGLAQCLEVLAWIAGARGDHGRAARGLGAVEPLWRAMGASPDRLWPHVQGHERCVAAAREALGERGYAAAFRAGAGLGLERALASAMEEAAA</sequence>
<dbReference type="EMBL" id="FOBF01000012">
    <property type="protein sequence ID" value="SEM33445.1"/>
    <property type="molecule type" value="Genomic_DNA"/>
</dbReference>
<dbReference type="SUPFAM" id="SSF52540">
    <property type="entry name" value="P-loop containing nucleoside triphosphate hydrolases"/>
    <property type="match status" value="1"/>
</dbReference>
<dbReference type="Proteomes" id="UP000198953">
    <property type="component" value="Unassembled WGS sequence"/>
</dbReference>
<protein>
    <submittedName>
        <fullName evidence="2">Predicted ATPase</fullName>
    </submittedName>
</protein>
<dbReference type="OrthoDB" id="9812579at2"/>
<feature type="domain" description="Winged helix-turn-helix" evidence="1">
    <location>
        <begin position="270"/>
        <end position="343"/>
    </location>
</feature>
<accession>A0A1H7XIF1</accession>
<dbReference type="InterPro" id="IPR011990">
    <property type="entry name" value="TPR-like_helical_dom_sf"/>
</dbReference>
<dbReference type="RefSeq" id="WP_091102955.1">
    <property type="nucleotide sequence ID" value="NZ_FOBF01000012.1"/>
</dbReference>
<dbReference type="AlphaFoldDB" id="A0A1H7XIF1"/>
<gene>
    <name evidence="2" type="ORF">SAMN05660976_04827</name>
</gene>
<dbReference type="PANTHER" id="PTHR47691:SF3">
    <property type="entry name" value="HTH-TYPE TRANSCRIPTIONAL REGULATOR RV0890C-RELATED"/>
    <property type="match status" value="1"/>
</dbReference>
<dbReference type="Gene3D" id="3.40.50.300">
    <property type="entry name" value="P-loop containing nucleotide triphosphate hydrolases"/>
    <property type="match status" value="1"/>
</dbReference>
<dbReference type="Pfam" id="PF25872">
    <property type="entry name" value="HTH_77"/>
    <property type="match status" value="1"/>
</dbReference>
<proteinExistence type="predicted"/>